<dbReference type="AlphaFoldDB" id="A0A363NX68"/>
<dbReference type="Proteomes" id="UP000250831">
    <property type="component" value="Unassembled WGS sequence"/>
</dbReference>
<dbReference type="RefSeq" id="WP_108633670.1">
    <property type="nucleotide sequence ID" value="NZ_QCXX01000002.1"/>
</dbReference>
<name>A0A363NX68_9SPHI</name>
<keyword evidence="2" id="KW-1185">Reference proteome</keyword>
<protein>
    <submittedName>
        <fullName evidence="1">Uncharacterized protein</fullName>
    </submittedName>
</protein>
<dbReference type="OrthoDB" id="705452at2"/>
<evidence type="ECO:0000313" key="1">
    <source>
        <dbReference type="EMBL" id="PUV25337.1"/>
    </source>
</evidence>
<reference evidence="1 2" key="1">
    <citation type="submission" date="2018-04" db="EMBL/GenBank/DDBJ databases">
        <title>Sphingobacterium sp. M46 Genome.</title>
        <authorList>
            <person name="Cheng J."/>
            <person name="Li Y."/>
        </authorList>
    </citation>
    <scope>NUCLEOTIDE SEQUENCE [LARGE SCALE GENOMIC DNA]</scope>
    <source>
        <strain evidence="1 2">M46</strain>
    </source>
</reference>
<proteinExistence type="predicted"/>
<sequence>MEGNSFTESERLKELKTWALRRDGKPLDGGYSDLNADRHLQVYRNEALNLMKAGAYNRGTGLFESYVERHYPQELEKLIGKLERSYDSLEKFSPDLLEEGFYNLVLGDLPLTMKGTIVVLLRVKESEFPSIYNNDQDADMRSSPNWLLKQSYGDIWVDMHQTALNNIYYPDRIL</sequence>
<dbReference type="EMBL" id="QCXX01000002">
    <property type="protein sequence ID" value="PUV25337.1"/>
    <property type="molecule type" value="Genomic_DNA"/>
</dbReference>
<accession>A0A363NX68</accession>
<organism evidence="1 2">
    <name type="scientific">Sphingobacterium athyrii</name>
    <dbReference type="NCBI Taxonomy" id="2152717"/>
    <lineage>
        <taxon>Bacteria</taxon>
        <taxon>Pseudomonadati</taxon>
        <taxon>Bacteroidota</taxon>
        <taxon>Sphingobacteriia</taxon>
        <taxon>Sphingobacteriales</taxon>
        <taxon>Sphingobacteriaceae</taxon>
        <taxon>Sphingobacterium</taxon>
    </lineage>
</organism>
<evidence type="ECO:0000313" key="2">
    <source>
        <dbReference type="Proteomes" id="UP000250831"/>
    </source>
</evidence>
<gene>
    <name evidence="1" type="ORF">DCO56_10460</name>
</gene>
<comment type="caution">
    <text evidence="1">The sequence shown here is derived from an EMBL/GenBank/DDBJ whole genome shotgun (WGS) entry which is preliminary data.</text>
</comment>